<dbReference type="EMBL" id="JAACFV010000012">
    <property type="protein sequence ID" value="KAF7512515.1"/>
    <property type="molecule type" value="Genomic_DNA"/>
</dbReference>
<proteinExistence type="predicted"/>
<gene>
    <name evidence="1" type="ORF">GJ744_001450</name>
</gene>
<reference evidence="1" key="1">
    <citation type="submission" date="2020-02" db="EMBL/GenBank/DDBJ databases">
        <authorList>
            <person name="Palmer J.M."/>
        </authorList>
    </citation>
    <scope>NUCLEOTIDE SEQUENCE</scope>
    <source>
        <strain evidence="1">EPUS1.4</strain>
        <tissue evidence="1">Thallus</tissue>
    </source>
</reference>
<evidence type="ECO:0000313" key="1">
    <source>
        <dbReference type="EMBL" id="KAF7512515.1"/>
    </source>
</evidence>
<evidence type="ECO:0000313" key="2">
    <source>
        <dbReference type="Proteomes" id="UP000606974"/>
    </source>
</evidence>
<dbReference type="AlphaFoldDB" id="A0A8H7E8N0"/>
<keyword evidence="2" id="KW-1185">Reference proteome</keyword>
<dbReference type="Proteomes" id="UP000606974">
    <property type="component" value="Unassembled WGS sequence"/>
</dbReference>
<sequence>MIICPSLQDSIGQDQKIIGRAGGGGCAPCTGGMAEMSGESDGAVKAARGWLWPLTIRTHVLAIHNSAGIERGVRIPSVLDLPEPVIVGPVKCLLPVLKRCLKHCKAGKHIRV</sequence>
<name>A0A8H7E8N0_9EURO</name>
<comment type="caution">
    <text evidence="1">The sequence shown here is derived from an EMBL/GenBank/DDBJ whole genome shotgun (WGS) entry which is preliminary data.</text>
</comment>
<accession>A0A8H7E8N0</accession>
<organism evidence="1 2">
    <name type="scientific">Endocarpon pusillum</name>
    <dbReference type="NCBI Taxonomy" id="364733"/>
    <lineage>
        <taxon>Eukaryota</taxon>
        <taxon>Fungi</taxon>
        <taxon>Dikarya</taxon>
        <taxon>Ascomycota</taxon>
        <taxon>Pezizomycotina</taxon>
        <taxon>Eurotiomycetes</taxon>
        <taxon>Chaetothyriomycetidae</taxon>
        <taxon>Verrucariales</taxon>
        <taxon>Verrucariaceae</taxon>
        <taxon>Endocarpon</taxon>
    </lineage>
</organism>
<protein>
    <submittedName>
        <fullName evidence="1">Uncharacterized protein</fullName>
    </submittedName>
</protein>